<accession>A0A6V7QPA6</accession>
<dbReference type="AlphaFoldDB" id="A0A6V7QPA6"/>
<evidence type="ECO:0000256" key="4">
    <source>
        <dbReference type="ARBA" id="ARBA00023125"/>
    </source>
</evidence>
<dbReference type="Pfam" id="PF00249">
    <property type="entry name" value="Myb_DNA-binding"/>
    <property type="match status" value="1"/>
</dbReference>
<proteinExistence type="predicted"/>
<dbReference type="CDD" id="cd00167">
    <property type="entry name" value="SANT"/>
    <property type="match status" value="1"/>
</dbReference>
<dbReference type="InterPro" id="IPR015495">
    <property type="entry name" value="Myb_TF_plants"/>
</dbReference>
<dbReference type="PROSITE" id="PS50090">
    <property type="entry name" value="MYB_LIKE"/>
    <property type="match status" value="1"/>
</dbReference>
<evidence type="ECO:0000256" key="5">
    <source>
        <dbReference type="ARBA" id="ARBA00023163"/>
    </source>
</evidence>
<dbReference type="GO" id="GO:0005634">
    <property type="term" value="C:nucleus"/>
    <property type="evidence" value="ECO:0007669"/>
    <property type="project" value="UniProtKB-SubCell"/>
</dbReference>
<evidence type="ECO:0000256" key="2">
    <source>
        <dbReference type="ARBA" id="ARBA00022737"/>
    </source>
</evidence>
<dbReference type="PANTHER" id="PTHR10641:SF1387">
    <property type="entry name" value="OS08G0486300 PROTEIN"/>
    <property type="match status" value="1"/>
</dbReference>
<keyword evidence="5" id="KW-0804">Transcription</keyword>
<evidence type="ECO:0000313" key="9">
    <source>
        <dbReference type="EMBL" id="CAD1845040.1"/>
    </source>
</evidence>
<sequence>MGRAPRGDEQGVKKGPWTAEEDKKLVEYIEKHGHGNWRSLPTSAGLNRCGKSCRLRWTNYLRPDIKRGKFSEDEERLIIHLHSILGNKLQILQNLTINSTAAATTPTLGAREWALGLHEDQIVSNLGFSCSNISNILSSLEYCGVTHIAEQEKMPNMINTSCMDSGTVNGNINGGNSNMPVFTSSCSIPTMHSTPPFVSASPDQDSATKFQVQEPMIDSNASTPCEAWEVPNVLAELDIDLGWKHVLE</sequence>
<comment type="subcellular location">
    <subcellularLocation>
        <location evidence="1">Nucleus</location>
    </subcellularLocation>
</comment>
<keyword evidence="2" id="KW-0677">Repeat</keyword>
<organism evidence="9">
    <name type="scientific">Ananas comosus var. bracteatus</name>
    <name type="common">red pineapple</name>
    <dbReference type="NCBI Taxonomy" id="296719"/>
    <lineage>
        <taxon>Eukaryota</taxon>
        <taxon>Viridiplantae</taxon>
        <taxon>Streptophyta</taxon>
        <taxon>Embryophyta</taxon>
        <taxon>Tracheophyta</taxon>
        <taxon>Spermatophyta</taxon>
        <taxon>Magnoliopsida</taxon>
        <taxon>Liliopsida</taxon>
        <taxon>Poales</taxon>
        <taxon>Bromeliaceae</taxon>
        <taxon>Bromelioideae</taxon>
        <taxon>Ananas</taxon>
    </lineage>
</organism>
<keyword evidence="3" id="KW-0805">Transcription regulation</keyword>
<dbReference type="InterPro" id="IPR009057">
    <property type="entry name" value="Homeodomain-like_sf"/>
</dbReference>
<dbReference type="GO" id="GO:0003677">
    <property type="term" value="F:DNA binding"/>
    <property type="evidence" value="ECO:0007669"/>
    <property type="project" value="UniProtKB-KW"/>
</dbReference>
<dbReference type="FunFam" id="1.10.10.60:FF:000001">
    <property type="entry name" value="MYB-related transcription factor"/>
    <property type="match status" value="1"/>
</dbReference>
<dbReference type="SUPFAM" id="SSF46689">
    <property type="entry name" value="Homeodomain-like"/>
    <property type="match status" value="1"/>
</dbReference>
<gene>
    <name evidence="9" type="ORF">CB5_LOCUS28251</name>
</gene>
<keyword evidence="4" id="KW-0238">DNA-binding</keyword>
<evidence type="ECO:0000259" key="7">
    <source>
        <dbReference type="PROSITE" id="PS50090"/>
    </source>
</evidence>
<protein>
    <submittedName>
        <fullName evidence="9">Uncharacterized protein</fullName>
    </submittedName>
</protein>
<dbReference type="EMBL" id="LR862137">
    <property type="protein sequence ID" value="CAD1845040.1"/>
    <property type="molecule type" value="Genomic_DNA"/>
</dbReference>
<dbReference type="InterPro" id="IPR017930">
    <property type="entry name" value="Myb_dom"/>
</dbReference>
<keyword evidence="6" id="KW-0539">Nucleus</keyword>
<feature type="domain" description="Myb-like" evidence="7">
    <location>
        <begin position="9"/>
        <end position="61"/>
    </location>
</feature>
<evidence type="ECO:0000259" key="8">
    <source>
        <dbReference type="PROSITE" id="PS51294"/>
    </source>
</evidence>
<dbReference type="PROSITE" id="PS51294">
    <property type="entry name" value="HTH_MYB"/>
    <property type="match status" value="1"/>
</dbReference>
<name>A0A6V7QPA6_ANACO</name>
<dbReference type="InterPro" id="IPR001005">
    <property type="entry name" value="SANT/Myb"/>
</dbReference>
<dbReference type="PANTHER" id="PTHR10641">
    <property type="entry name" value="MYB FAMILY TRANSCRIPTION FACTOR"/>
    <property type="match status" value="1"/>
</dbReference>
<evidence type="ECO:0000256" key="1">
    <source>
        <dbReference type="ARBA" id="ARBA00004123"/>
    </source>
</evidence>
<evidence type="ECO:0000256" key="3">
    <source>
        <dbReference type="ARBA" id="ARBA00023015"/>
    </source>
</evidence>
<dbReference type="Gene3D" id="1.10.10.60">
    <property type="entry name" value="Homeodomain-like"/>
    <property type="match status" value="1"/>
</dbReference>
<reference evidence="9" key="1">
    <citation type="submission" date="2020-07" db="EMBL/GenBank/DDBJ databases">
        <authorList>
            <person name="Lin J."/>
        </authorList>
    </citation>
    <scope>NUCLEOTIDE SEQUENCE</scope>
</reference>
<feature type="domain" description="HTH myb-type" evidence="8">
    <location>
        <begin position="9"/>
        <end position="65"/>
    </location>
</feature>
<dbReference type="SMART" id="SM00717">
    <property type="entry name" value="SANT"/>
    <property type="match status" value="1"/>
</dbReference>
<evidence type="ECO:0000256" key="6">
    <source>
        <dbReference type="ARBA" id="ARBA00023242"/>
    </source>
</evidence>